<dbReference type="RefSeq" id="WP_094501603.1">
    <property type="nucleotide sequence ID" value="NZ_CAWNHI010000002.1"/>
</dbReference>
<evidence type="ECO:0000313" key="2">
    <source>
        <dbReference type="EMBL" id="ASU24126.1"/>
    </source>
</evidence>
<keyword evidence="1" id="KW-0472">Membrane</keyword>
<dbReference type="Proteomes" id="UP000215148">
    <property type="component" value="Chromosome 2"/>
</dbReference>
<reference evidence="2 3" key="1">
    <citation type="submission" date="2017-08" db="EMBL/GenBank/DDBJ databases">
        <title>The Vibrio qinghaiensis sp.-Q67 is a luminous bacteria isolated firstly from Qinghai lake, Qinghai province, China, which has been proved to be very sensitive to detect environmental and food pollutants. Therefore, complete genome analysis of V. qinghaiensis sp.-Q67 highlights the potential application of this strain on detection of hazards in the contaminated environments.</title>
        <authorList>
            <person name="Gong L."/>
        </authorList>
    </citation>
    <scope>NUCLEOTIDE SEQUENCE [LARGE SCALE GENOMIC DNA]</scope>
    <source>
        <strain evidence="2 3">Q67</strain>
    </source>
</reference>
<keyword evidence="3" id="KW-1185">Reference proteome</keyword>
<accession>A0A223N390</accession>
<proteinExistence type="predicted"/>
<keyword evidence="1" id="KW-1133">Transmembrane helix</keyword>
<organism evidence="2 3">
    <name type="scientific">Vibrio qinghaiensis</name>
    <dbReference type="NCBI Taxonomy" id="2025808"/>
    <lineage>
        <taxon>Bacteria</taxon>
        <taxon>Pseudomonadati</taxon>
        <taxon>Pseudomonadota</taxon>
        <taxon>Gammaproteobacteria</taxon>
        <taxon>Vibrionales</taxon>
        <taxon>Vibrionaceae</taxon>
        <taxon>Vibrio</taxon>
    </lineage>
</organism>
<keyword evidence="1" id="KW-0812">Transmembrane</keyword>
<name>A0A223N390_9VIBR</name>
<dbReference type="KEGG" id="vqi:CCZ37_16570"/>
<dbReference type="EMBL" id="CP022742">
    <property type="protein sequence ID" value="ASU24126.1"/>
    <property type="molecule type" value="Genomic_DNA"/>
</dbReference>
<evidence type="ECO:0000256" key="1">
    <source>
        <dbReference type="SAM" id="Phobius"/>
    </source>
</evidence>
<gene>
    <name evidence="2" type="ORF">CCZ37_16570</name>
</gene>
<feature type="transmembrane region" description="Helical" evidence="1">
    <location>
        <begin position="6"/>
        <end position="26"/>
    </location>
</feature>
<dbReference type="AlphaFoldDB" id="A0A223N390"/>
<evidence type="ECO:0000313" key="3">
    <source>
        <dbReference type="Proteomes" id="UP000215148"/>
    </source>
</evidence>
<sequence>MDNIDWNFVVTSIAAAAAIGSTFAALRSYKISKSLSKICSIFTSSGRDEITVAATSESERVFVLDISILVKGRLFKSSNYPCTLLKNVHLSHERAKSGDRLFHTLFERGLVAGESYRFPISELFKIAQNNIICVKGLKSRSLDVSTLVVGSKSELVFNINGQDIKQDLILTKEIINNINGPTRETDFVLRAQNS</sequence>
<protein>
    <submittedName>
        <fullName evidence="2">Uncharacterized protein</fullName>
    </submittedName>
</protein>